<dbReference type="PANTHER" id="PTHR43649:SF30">
    <property type="entry name" value="ABC TRANSPORTER SUBSTRATE-BINDING PROTEIN"/>
    <property type="match status" value="1"/>
</dbReference>
<dbReference type="InterPro" id="IPR006059">
    <property type="entry name" value="SBP"/>
</dbReference>
<dbReference type="RefSeq" id="WP_181863538.1">
    <property type="nucleotide sequence ID" value="NZ_JACEQY010000007.1"/>
</dbReference>
<feature type="chain" id="PRO_5038407910" evidence="1">
    <location>
        <begin position="23"/>
        <end position="430"/>
    </location>
</feature>
<name>A0A7W2CYU8_9ACTN</name>
<accession>A0A7W2CYU8</accession>
<evidence type="ECO:0000313" key="2">
    <source>
        <dbReference type="EMBL" id="MBA4861573.1"/>
    </source>
</evidence>
<dbReference type="SUPFAM" id="SSF53850">
    <property type="entry name" value="Periplasmic binding protein-like II"/>
    <property type="match status" value="1"/>
</dbReference>
<protein>
    <submittedName>
        <fullName evidence="2">Sugar ABC transporter substrate-binding protein</fullName>
    </submittedName>
</protein>
<dbReference type="Gene3D" id="3.40.190.10">
    <property type="entry name" value="Periplasmic binding protein-like II"/>
    <property type="match status" value="1"/>
</dbReference>
<sequence length="430" mass="47343">MRTRMFLALAAVFGLLLTGCTGDSGGSGSGSDRITLRFQSLAWQEESVEANKELVEEWNAAHPDVRVEYVQGSWDSVHDQLLTSFEGGEAPDIIHDASDDLADFAYGGYLADLRELLPARLREEIPDRSWETATFGDGIYGVPFLQEPRVLIANAKWLKESGVRIPTPEEPWSWEEFRQITKELSGDGKYGVAWPLKEPVSATLNLSLSAGGRIFHRGDDGKVEIRFDAADEVVPRTVHDQVAVDRSASGTTLGMGGSDTLPGFFGGKYAMVPLGFSYRQQIVQQAPEGFDWQVLPAPAGADGLTQGVSPQTLSIAEDSPHKKEAAEFIDFLLRPENMVRLALGDWMLPTGRKALSDPALHTEKYDWATGTALAEHLRSAPAQSVRGYPEWKDKVATPAFQEYYSGAIGLDELRERLVEDGNLVLARYQR</sequence>
<keyword evidence="1" id="KW-0732">Signal</keyword>
<dbReference type="Pfam" id="PF01547">
    <property type="entry name" value="SBP_bac_1"/>
    <property type="match status" value="1"/>
</dbReference>
<dbReference type="PANTHER" id="PTHR43649">
    <property type="entry name" value="ARABINOSE-BINDING PROTEIN-RELATED"/>
    <property type="match status" value="1"/>
</dbReference>
<evidence type="ECO:0000313" key="3">
    <source>
        <dbReference type="Proteomes" id="UP000586976"/>
    </source>
</evidence>
<comment type="caution">
    <text evidence="2">The sequence shown here is derived from an EMBL/GenBank/DDBJ whole genome shotgun (WGS) entry which is preliminary data.</text>
</comment>
<dbReference type="CDD" id="cd13585">
    <property type="entry name" value="PBP2_TMBP_like"/>
    <property type="match status" value="1"/>
</dbReference>
<feature type="signal peptide" evidence="1">
    <location>
        <begin position="1"/>
        <end position="22"/>
    </location>
</feature>
<evidence type="ECO:0000256" key="1">
    <source>
        <dbReference type="SAM" id="SignalP"/>
    </source>
</evidence>
<dbReference type="Proteomes" id="UP000586976">
    <property type="component" value="Unassembled WGS sequence"/>
</dbReference>
<dbReference type="InterPro" id="IPR050490">
    <property type="entry name" value="Bact_solute-bd_prot1"/>
</dbReference>
<reference evidence="2 3" key="1">
    <citation type="submission" date="2020-07" db="EMBL/GenBank/DDBJ databases">
        <title>Streptomyces isolated from Indian soil.</title>
        <authorList>
            <person name="Mandal S."/>
            <person name="Maiti P.K."/>
        </authorList>
    </citation>
    <scope>NUCLEOTIDE SEQUENCE [LARGE SCALE GENOMIC DNA]</scope>
    <source>
        <strain evidence="2 3">PSKA54</strain>
    </source>
</reference>
<dbReference type="EMBL" id="JACEQY010000007">
    <property type="protein sequence ID" value="MBA4861573.1"/>
    <property type="molecule type" value="Genomic_DNA"/>
</dbReference>
<keyword evidence="3" id="KW-1185">Reference proteome</keyword>
<organism evidence="2 3">
    <name type="scientific">Streptomyces himalayensis subsp. aureolus</name>
    <dbReference type="NCBI Taxonomy" id="2758039"/>
    <lineage>
        <taxon>Bacteria</taxon>
        <taxon>Bacillati</taxon>
        <taxon>Actinomycetota</taxon>
        <taxon>Actinomycetes</taxon>
        <taxon>Kitasatosporales</taxon>
        <taxon>Streptomycetaceae</taxon>
        <taxon>Streptomyces</taxon>
        <taxon>Streptomyces himalayensis</taxon>
    </lineage>
</organism>
<dbReference type="PROSITE" id="PS51257">
    <property type="entry name" value="PROKAR_LIPOPROTEIN"/>
    <property type="match status" value="1"/>
</dbReference>
<proteinExistence type="predicted"/>
<dbReference type="AlphaFoldDB" id="A0A7W2CYU8"/>
<gene>
    <name evidence="2" type="ORF">H1V43_09295</name>
</gene>